<name>A0A4R6K7L3_9ACTN</name>
<evidence type="ECO:0000313" key="6">
    <source>
        <dbReference type="EMBL" id="TDO44595.1"/>
    </source>
</evidence>
<dbReference type="Pfam" id="PF00041">
    <property type="entry name" value="fn3"/>
    <property type="match status" value="1"/>
</dbReference>
<reference evidence="6 7" key="1">
    <citation type="submission" date="2019-03" db="EMBL/GenBank/DDBJ databases">
        <title>Genomic Encyclopedia of Type Strains, Phase III (KMG-III): the genomes of soil and plant-associated and newly described type strains.</title>
        <authorList>
            <person name="Whitman W."/>
        </authorList>
    </citation>
    <scope>NUCLEOTIDE SEQUENCE [LARGE SCALE GENOMIC DNA]</scope>
    <source>
        <strain evidence="6 7">VKM Ac-2527</strain>
    </source>
</reference>
<evidence type="ECO:0000256" key="1">
    <source>
        <dbReference type="ARBA" id="ARBA00022737"/>
    </source>
</evidence>
<dbReference type="Gene3D" id="2.60.120.260">
    <property type="entry name" value="Galactose-binding domain-like"/>
    <property type="match status" value="1"/>
</dbReference>
<dbReference type="SUPFAM" id="SSF49785">
    <property type="entry name" value="Galactose-binding domain-like"/>
    <property type="match status" value="1"/>
</dbReference>
<dbReference type="PROSITE" id="PS50853">
    <property type="entry name" value="FN3"/>
    <property type="match status" value="1"/>
</dbReference>
<dbReference type="CDD" id="cd04081">
    <property type="entry name" value="CBM35_galactosidase-like"/>
    <property type="match status" value="1"/>
</dbReference>
<dbReference type="InterPro" id="IPR036116">
    <property type="entry name" value="FN3_sf"/>
</dbReference>
<accession>A0A4R6K7L3</accession>
<keyword evidence="2" id="KW-0378">Hydrolase</keyword>
<feature type="domain" description="Fibronectin type-III" evidence="4">
    <location>
        <begin position="41"/>
        <end position="123"/>
    </location>
</feature>
<evidence type="ECO:0000256" key="3">
    <source>
        <dbReference type="ARBA" id="ARBA00023326"/>
    </source>
</evidence>
<dbReference type="InterPro" id="IPR013780">
    <property type="entry name" value="Glyco_hydro_b"/>
</dbReference>
<keyword evidence="3" id="KW-0119">Carbohydrate metabolism</keyword>
<dbReference type="InterPro" id="IPR013783">
    <property type="entry name" value="Ig-like_fold"/>
</dbReference>
<evidence type="ECO:0000256" key="2">
    <source>
        <dbReference type="ARBA" id="ARBA00023295"/>
    </source>
</evidence>
<organism evidence="6 7">
    <name type="scientific">Kribbella caucasensis</name>
    <dbReference type="NCBI Taxonomy" id="2512215"/>
    <lineage>
        <taxon>Bacteria</taxon>
        <taxon>Bacillati</taxon>
        <taxon>Actinomycetota</taxon>
        <taxon>Actinomycetes</taxon>
        <taxon>Propionibacteriales</taxon>
        <taxon>Kribbellaceae</taxon>
        <taxon>Kribbella</taxon>
    </lineage>
</organism>
<sequence length="251" mass="26228">MRDVWAAQNTRNVSGQVQAALPAHGSKLYKITPNQATSPSKPADVTATDVSRTTVSLTWQPSTGATSYKVFANGQQVATSATTNVVVQGLQPQTQYTFTVKGVTTGRSSEVSAPITMFTAKSGGGPVRYEAEASTSTLTGNAGISGCTLCSGGAKIGNIGGDATVTLNNITVPATGTYLVRIAYTDGDTSRQSMLTVNDADTYWVNYHGLGDNDWGTPQITYLPMKLSAGANSIKVSNPTGYIADIDWITV</sequence>
<comment type="caution">
    <text evidence="6">The sequence shown here is derived from an EMBL/GenBank/DDBJ whole genome shotgun (WGS) entry which is preliminary data.</text>
</comment>
<dbReference type="GO" id="GO:0000272">
    <property type="term" value="P:polysaccharide catabolic process"/>
    <property type="evidence" value="ECO:0007669"/>
    <property type="project" value="UniProtKB-KW"/>
</dbReference>
<dbReference type="AlphaFoldDB" id="A0A4R6K7L3"/>
<dbReference type="InterPro" id="IPR003961">
    <property type="entry name" value="FN3_dom"/>
</dbReference>
<dbReference type="SMART" id="SM00060">
    <property type="entry name" value="FN3"/>
    <property type="match status" value="1"/>
</dbReference>
<dbReference type="InterPro" id="IPR050991">
    <property type="entry name" value="ECM_Regulatory_Proteins"/>
</dbReference>
<dbReference type="CDD" id="cd00063">
    <property type="entry name" value="FN3"/>
    <property type="match status" value="1"/>
</dbReference>
<protein>
    <submittedName>
        <fullName evidence="6">Carbohydrate-binding protein with CBM35 doain</fullName>
    </submittedName>
</protein>
<evidence type="ECO:0000259" key="5">
    <source>
        <dbReference type="PROSITE" id="PS51175"/>
    </source>
</evidence>
<dbReference type="GO" id="GO:0030246">
    <property type="term" value="F:carbohydrate binding"/>
    <property type="evidence" value="ECO:0007669"/>
    <property type="project" value="InterPro"/>
</dbReference>
<keyword evidence="3" id="KW-0624">Polysaccharide degradation</keyword>
<gene>
    <name evidence="6" type="ORF">EV643_11595</name>
</gene>
<evidence type="ECO:0000259" key="4">
    <source>
        <dbReference type="PROSITE" id="PS50853"/>
    </source>
</evidence>
<dbReference type="Proteomes" id="UP000295388">
    <property type="component" value="Unassembled WGS sequence"/>
</dbReference>
<keyword evidence="1" id="KW-0677">Repeat</keyword>
<dbReference type="PANTHER" id="PTHR46708">
    <property type="entry name" value="TENASCIN"/>
    <property type="match status" value="1"/>
</dbReference>
<dbReference type="InterPro" id="IPR008979">
    <property type="entry name" value="Galactose-bd-like_sf"/>
</dbReference>
<dbReference type="Gene3D" id="2.60.40.1180">
    <property type="entry name" value="Golgi alpha-mannosidase II"/>
    <property type="match status" value="1"/>
</dbReference>
<dbReference type="EMBL" id="SNWQ01000015">
    <property type="protein sequence ID" value="TDO44595.1"/>
    <property type="molecule type" value="Genomic_DNA"/>
</dbReference>
<dbReference type="GO" id="GO:0016798">
    <property type="term" value="F:hydrolase activity, acting on glycosyl bonds"/>
    <property type="evidence" value="ECO:0007669"/>
    <property type="project" value="UniProtKB-KW"/>
</dbReference>
<dbReference type="PROSITE" id="PS51175">
    <property type="entry name" value="CBM6"/>
    <property type="match status" value="1"/>
</dbReference>
<evidence type="ECO:0000313" key="7">
    <source>
        <dbReference type="Proteomes" id="UP000295388"/>
    </source>
</evidence>
<proteinExistence type="predicted"/>
<keyword evidence="7" id="KW-1185">Reference proteome</keyword>
<dbReference type="InterPro" id="IPR005084">
    <property type="entry name" value="CBM6"/>
</dbReference>
<feature type="domain" description="CBM6" evidence="5">
    <location>
        <begin position="127"/>
        <end position="251"/>
    </location>
</feature>
<dbReference type="Gene3D" id="2.60.40.10">
    <property type="entry name" value="Immunoglobulins"/>
    <property type="match status" value="1"/>
</dbReference>
<keyword evidence="2" id="KW-0326">Glycosidase</keyword>
<dbReference type="Pfam" id="PF16990">
    <property type="entry name" value="CBM_35"/>
    <property type="match status" value="1"/>
</dbReference>
<dbReference type="PANTHER" id="PTHR46708:SF2">
    <property type="entry name" value="FIBRONECTIN TYPE-III DOMAIN-CONTAINING PROTEIN"/>
    <property type="match status" value="1"/>
</dbReference>
<dbReference type="SUPFAM" id="SSF49265">
    <property type="entry name" value="Fibronectin type III"/>
    <property type="match status" value="1"/>
</dbReference>